<dbReference type="PANTHER" id="PTHR30624:SF4">
    <property type="entry name" value="METALLOPROTEASE TLDD"/>
    <property type="match status" value="1"/>
</dbReference>
<evidence type="ECO:0000259" key="7">
    <source>
        <dbReference type="Pfam" id="PF19290"/>
    </source>
</evidence>
<dbReference type="Gene3D" id="3.30.2290.10">
    <property type="entry name" value="PmbA/TldD superfamily"/>
    <property type="match status" value="1"/>
</dbReference>
<dbReference type="KEGG" id="pabo:BCY86_03660"/>
<gene>
    <name evidence="8" type="primary">tldD</name>
    <name evidence="8" type="ORF">BCY86_03660</name>
</gene>
<dbReference type="Pfam" id="PF01523">
    <property type="entry name" value="PmbA_TldD_1st"/>
    <property type="match status" value="1"/>
</dbReference>
<dbReference type="InterPro" id="IPR002510">
    <property type="entry name" value="Metalloprtase-TldD/E_N"/>
</dbReference>
<reference evidence="8 9" key="1">
    <citation type="submission" date="2016-08" db="EMBL/GenBank/DDBJ databases">
        <title>Identification and validation of antigenic proteins from Pajaroellobacter abortibovis using de-novo genome sequence assembly and reverse vaccinology.</title>
        <authorList>
            <person name="Welly B.T."/>
            <person name="Miller M.R."/>
            <person name="Stott J.L."/>
            <person name="Blanchard M.T."/>
            <person name="Islas-Trejo A.D."/>
            <person name="O'Rourke S.M."/>
            <person name="Young A.E."/>
            <person name="Medrano J.F."/>
            <person name="Van Eenennaam A.L."/>
        </authorList>
    </citation>
    <scope>NUCLEOTIDE SEQUENCE [LARGE SCALE GENOMIC DNA]</scope>
    <source>
        <strain evidence="8 9">BTF92-0548A/99-0131</strain>
    </source>
</reference>
<proteinExistence type="inferred from homology"/>
<dbReference type="InterPro" id="IPR051463">
    <property type="entry name" value="Peptidase_U62_metallo"/>
</dbReference>
<feature type="domain" description="Metalloprotease TldD/E central" evidence="7">
    <location>
        <begin position="132"/>
        <end position="237"/>
    </location>
</feature>
<dbReference type="Pfam" id="PF19290">
    <property type="entry name" value="PmbA_TldD_2nd"/>
    <property type="match status" value="1"/>
</dbReference>
<feature type="domain" description="Metalloprotease TldD/E N-terminal" evidence="5">
    <location>
        <begin position="39"/>
        <end position="103"/>
    </location>
</feature>
<dbReference type="Pfam" id="PF19289">
    <property type="entry name" value="PmbA_TldD_3rd"/>
    <property type="match status" value="1"/>
</dbReference>
<evidence type="ECO:0000313" key="8">
    <source>
        <dbReference type="EMBL" id="APS00874.1"/>
    </source>
</evidence>
<dbReference type="GO" id="GO:0006508">
    <property type="term" value="P:proteolysis"/>
    <property type="evidence" value="ECO:0007669"/>
    <property type="project" value="UniProtKB-KW"/>
</dbReference>
<dbReference type="PANTHER" id="PTHR30624">
    <property type="entry name" value="UNCHARACTERIZED PROTEIN TLDD AND PMBA"/>
    <property type="match status" value="1"/>
</dbReference>
<dbReference type="SUPFAM" id="SSF111283">
    <property type="entry name" value="Putative modulator of DNA gyrase, PmbA/TldD"/>
    <property type="match status" value="1"/>
</dbReference>
<dbReference type="PIRSF" id="PIRSF004919">
    <property type="entry name" value="TldD"/>
    <property type="match status" value="1"/>
</dbReference>
<dbReference type="InterPro" id="IPR025502">
    <property type="entry name" value="TldD"/>
</dbReference>
<protein>
    <submittedName>
        <fullName evidence="8">Metalloprotease TldD</fullName>
    </submittedName>
</protein>
<evidence type="ECO:0000256" key="4">
    <source>
        <dbReference type="ARBA" id="ARBA00023049"/>
    </source>
</evidence>
<keyword evidence="2 8" id="KW-0645">Protease</keyword>
<dbReference type="GO" id="GO:0008237">
    <property type="term" value="F:metallopeptidase activity"/>
    <property type="evidence" value="ECO:0007669"/>
    <property type="project" value="UniProtKB-KW"/>
</dbReference>
<dbReference type="AlphaFoldDB" id="A0A1L6MZ72"/>
<evidence type="ECO:0000313" key="9">
    <source>
        <dbReference type="Proteomes" id="UP000185544"/>
    </source>
</evidence>
<dbReference type="InterPro" id="IPR036059">
    <property type="entry name" value="TldD/PmbA_sf"/>
</dbReference>
<keyword evidence="3" id="KW-0378">Hydrolase</keyword>
<evidence type="ECO:0000256" key="1">
    <source>
        <dbReference type="ARBA" id="ARBA00005836"/>
    </source>
</evidence>
<comment type="similarity">
    <text evidence="1">Belongs to the peptidase U62 family.</text>
</comment>
<name>A0A1L6MZ72_9BACT</name>
<evidence type="ECO:0000256" key="3">
    <source>
        <dbReference type="ARBA" id="ARBA00022801"/>
    </source>
</evidence>
<evidence type="ECO:0000259" key="5">
    <source>
        <dbReference type="Pfam" id="PF01523"/>
    </source>
</evidence>
<evidence type="ECO:0000256" key="2">
    <source>
        <dbReference type="ARBA" id="ARBA00022670"/>
    </source>
</evidence>
<evidence type="ECO:0000259" key="6">
    <source>
        <dbReference type="Pfam" id="PF19289"/>
    </source>
</evidence>
<dbReference type="InterPro" id="IPR045569">
    <property type="entry name" value="Metalloprtase-TldD/E_C"/>
</dbReference>
<dbReference type="OrthoDB" id="9803213at2"/>
<dbReference type="STRING" id="1882918.BCY86_03660"/>
<sequence>MTHSILYKAPFSQGGDYAIDEVLAQRLIQIALSKGGDYADLFFEYRVAGSFVFDECFLKNLSRGVSMGLGVRVLQGDATGYAYVERFDWKAMVGAAQTAAQIASGGGRQAAFHFHRGDEMPTRYSLSQVTLDSSTAEKRKLLEQAAAGAHAFDRRVIKAEVSLAEELREILVFTSDGKKVEDTQPLVRFGLRVVAEDRGKRQEASSGGGGRINLDYFSVKTPQAYAEEAVKQAIVMLDAREAPAGQMEVVLAPGDSGILLHEAIGHGLEADFNRKGTSNYSGQMGQQVASPLCTVVDDATFAQTRGSLNVDDEGNTPHRTVLIRDGQLVNYLHDRISAAYFNVQASGHGRRESFASVPLPRMTNTILEPGPHDPEEIIRSVKRGVYAKKFGGGQVDITNGDFVFSLTESYLVEDGKITVPLKGVNLIGNGPEVLRKVTMLGHDFKLSDGIWTCGKDGQSVPVGLGCPTVKISSITVGGTQIG</sequence>
<dbReference type="GO" id="GO:0005829">
    <property type="term" value="C:cytosol"/>
    <property type="evidence" value="ECO:0007669"/>
    <property type="project" value="TreeGrafter"/>
</dbReference>
<keyword evidence="9" id="KW-1185">Reference proteome</keyword>
<accession>A0A1L6MZ72</accession>
<feature type="domain" description="Metalloprotease TldD/E C-terminal" evidence="6">
    <location>
        <begin position="245"/>
        <end position="478"/>
    </location>
</feature>
<keyword evidence="4 8" id="KW-0482">Metalloprotease</keyword>
<dbReference type="InterPro" id="IPR035068">
    <property type="entry name" value="TldD/PmbA_N"/>
</dbReference>
<organism evidence="8 9">
    <name type="scientific">Pajaroellobacter abortibovis</name>
    <dbReference type="NCBI Taxonomy" id="1882918"/>
    <lineage>
        <taxon>Bacteria</taxon>
        <taxon>Pseudomonadati</taxon>
        <taxon>Myxococcota</taxon>
        <taxon>Polyangia</taxon>
        <taxon>Polyangiales</taxon>
        <taxon>Polyangiaceae</taxon>
    </lineage>
</organism>
<dbReference type="Proteomes" id="UP000185544">
    <property type="component" value="Chromosome"/>
</dbReference>
<dbReference type="InterPro" id="IPR045570">
    <property type="entry name" value="Metalloprtase-TldD/E_cen_dom"/>
</dbReference>
<dbReference type="EMBL" id="CP016908">
    <property type="protein sequence ID" value="APS00874.1"/>
    <property type="molecule type" value="Genomic_DNA"/>
</dbReference>